<protein>
    <submittedName>
        <fullName evidence="1">Uncharacterized protein</fullName>
    </submittedName>
</protein>
<evidence type="ECO:0000313" key="2">
    <source>
        <dbReference type="Proteomes" id="UP001231675"/>
    </source>
</evidence>
<gene>
    <name evidence="1" type="ORF">J2S47_003684</name>
</gene>
<dbReference type="Proteomes" id="UP001231675">
    <property type="component" value="Unassembled WGS sequence"/>
</dbReference>
<accession>A0ABT9LKC2</accession>
<comment type="caution">
    <text evidence="1">The sequence shown here is derived from an EMBL/GenBank/DDBJ whole genome shotgun (WGS) entry which is preliminary data.</text>
</comment>
<keyword evidence="2" id="KW-1185">Reference proteome</keyword>
<sequence length="29" mass="2952">MNRPFGSTAEIPASVGGTLDTAFLAELAD</sequence>
<reference evidence="1 2" key="1">
    <citation type="submission" date="2023-07" db="EMBL/GenBank/DDBJ databases">
        <title>Sequencing the genomes of 1000 actinobacteria strains.</title>
        <authorList>
            <person name="Klenk H.-P."/>
        </authorList>
    </citation>
    <scope>NUCLEOTIDE SEQUENCE [LARGE SCALE GENOMIC DNA]</scope>
    <source>
        <strain evidence="1 2">DSM 40229</strain>
    </source>
</reference>
<dbReference type="EMBL" id="JAURUD010000001">
    <property type="protein sequence ID" value="MDP9683182.1"/>
    <property type="molecule type" value="Genomic_DNA"/>
</dbReference>
<proteinExistence type="predicted"/>
<evidence type="ECO:0000313" key="1">
    <source>
        <dbReference type="EMBL" id="MDP9683182.1"/>
    </source>
</evidence>
<name>A0ABT9LKC2_STRGD</name>
<organism evidence="1 2">
    <name type="scientific">Streptomyces griseoviridis</name>
    <dbReference type="NCBI Taxonomy" id="45398"/>
    <lineage>
        <taxon>Bacteria</taxon>
        <taxon>Bacillati</taxon>
        <taxon>Actinomycetota</taxon>
        <taxon>Actinomycetes</taxon>
        <taxon>Kitasatosporales</taxon>
        <taxon>Streptomycetaceae</taxon>
        <taxon>Streptomyces</taxon>
    </lineage>
</organism>